<evidence type="ECO:0000256" key="1">
    <source>
        <dbReference type="SAM" id="Phobius"/>
    </source>
</evidence>
<evidence type="ECO:0000313" key="2">
    <source>
        <dbReference type="EMBL" id="PUU79842.1"/>
    </source>
</evidence>
<feature type="transmembrane region" description="Helical" evidence="1">
    <location>
        <begin position="427"/>
        <end position="448"/>
    </location>
</feature>
<dbReference type="OrthoDB" id="5286874at2759"/>
<keyword evidence="1" id="KW-0472">Membrane</keyword>
<name>A0A2T6ZWG8_TUBBO</name>
<sequence length="655" mass="75190">MDNLGADPPIPLDFPPTFKLSARPVRELFQPPPLSLELVDHFDGWGAIGGQQEFYDEQDCLHTSHSLASEKLKTRKEDDVVIFDYSLDLDYLSRVRGDPPIEEDGLLSGSFDADRDIFFRVPKNELIRSEQFNRIINPTKEPQEVPERGPRLGIIDFPQCYDTYDNGLLISMGEKLGLLREGETTFMDAYLQRVRALLGRGRFRTGVALRAPFKTPSESLRLGLSEDRFILFVSFPYFGGSSKEITLGPESESVKLLDFKRLGVGSPDCRALVSEEERDGTRQISVEEKRDDIGEILVHQARYMVFDNYTMATFRSKEDSAKDHVPLHHFQERISAFRAVIHMIANRMESELWTLGKLQFTLCKLEENIDRMISDPKVYQHGQGVAKITDDARPGWMIPAEEGRSNLDEHYESVRENNAWKKKQMRIRYLLTSLNALSAALFAAISVAERQVAVFRDLHSVFSTGHRAKAKDRGKGYPLRQNPFFRNATLIPILSENPQQIWPDTLDAVDEVVREREYFIMKIKRLVENMEVRREILFGFLKSEQAKTASYERTAQESRDTMRRIEDTIKRIQVIHVQQVQQTKILSVFTLMTTALLSLTFCTSYFGMGNIKGFNENPLSRRDFWLITGPVCAGVILLSLILPSWECPRWARFRA</sequence>
<dbReference type="AlphaFoldDB" id="A0A2T6ZWG8"/>
<organism evidence="2 3">
    <name type="scientific">Tuber borchii</name>
    <name type="common">White truffle</name>
    <dbReference type="NCBI Taxonomy" id="42251"/>
    <lineage>
        <taxon>Eukaryota</taxon>
        <taxon>Fungi</taxon>
        <taxon>Dikarya</taxon>
        <taxon>Ascomycota</taxon>
        <taxon>Pezizomycotina</taxon>
        <taxon>Pezizomycetes</taxon>
        <taxon>Pezizales</taxon>
        <taxon>Tuberaceae</taxon>
        <taxon>Tuber</taxon>
    </lineage>
</organism>
<dbReference type="Gene3D" id="1.20.58.340">
    <property type="entry name" value="Magnesium transport protein CorA, transmembrane region"/>
    <property type="match status" value="1"/>
</dbReference>
<feature type="transmembrane region" description="Helical" evidence="1">
    <location>
        <begin position="626"/>
        <end position="645"/>
    </location>
</feature>
<accession>A0A2T6ZWG8</accession>
<keyword evidence="1" id="KW-0812">Transmembrane</keyword>
<reference evidence="2 3" key="1">
    <citation type="submission" date="2017-04" db="EMBL/GenBank/DDBJ databases">
        <title>Draft genome sequence of Tuber borchii Vittad., a whitish edible truffle.</title>
        <authorList>
            <consortium name="DOE Joint Genome Institute"/>
            <person name="Murat C."/>
            <person name="Kuo A."/>
            <person name="Barry K.W."/>
            <person name="Clum A."/>
            <person name="Dockter R.B."/>
            <person name="Fauchery L."/>
            <person name="Iotti M."/>
            <person name="Kohler A."/>
            <person name="Labutti K."/>
            <person name="Lindquist E.A."/>
            <person name="Lipzen A."/>
            <person name="Ohm R.A."/>
            <person name="Wang M."/>
            <person name="Grigoriev I.V."/>
            <person name="Zambonelli A."/>
            <person name="Martin F.M."/>
        </authorList>
    </citation>
    <scope>NUCLEOTIDE SEQUENCE [LARGE SCALE GENOMIC DNA]</scope>
    <source>
        <strain evidence="2 3">Tbo3840</strain>
    </source>
</reference>
<dbReference type="Proteomes" id="UP000244722">
    <property type="component" value="Unassembled WGS sequence"/>
</dbReference>
<keyword evidence="1" id="KW-1133">Transmembrane helix</keyword>
<feature type="transmembrane region" description="Helical" evidence="1">
    <location>
        <begin position="585"/>
        <end position="606"/>
    </location>
</feature>
<protein>
    <submittedName>
        <fullName evidence="2">Uncharacterized protein</fullName>
    </submittedName>
</protein>
<keyword evidence="3" id="KW-1185">Reference proteome</keyword>
<dbReference type="EMBL" id="NESQ01000080">
    <property type="protein sequence ID" value="PUU79842.1"/>
    <property type="molecule type" value="Genomic_DNA"/>
</dbReference>
<gene>
    <name evidence="2" type="ORF">B9Z19DRAFT_788934</name>
</gene>
<comment type="caution">
    <text evidence="2">The sequence shown here is derived from an EMBL/GenBank/DDBJ whole genome shotgun (WGS) entry which is preliminary data.</text>
</comment>
<proteinExistence type="predicted"/>
<dbReference type="STRING" id="42251.A0A2T6ZWG8"/>
<evidence type="ECO:0000313" key="3">
    <source>
        <dbReference type="Proteomes" id="UP000244722"/>
    </source>
</evidence>